<dbReference type="EC" id="2.4.-.-" evidence="1"/>
<dbReference type="EMBL" id="CP108021">
    <property type="protein sequence ID" value="WUM21773.1"/>
    <property type="molecule type" value="Genomic_DNA"/>
</dbReference>
<dbReference type="Pfam" id="PF13692">
    <property type="entry name" value="Glyco_trans_1_4"/>
    <property type="match status" value="1"/>
</dbReference>
<dbReference type="PANTHER" id="PTHR45947">
    <property type="entry name" value="SULFOQUINOVOSYL TRANSFERASE SQD2"/>
    <property type="match status" value="1"/>
</dbReference>
<dbReference type="Gene3D" id="3.40.50.2000">
    <property type="entry name" value="Glycogen Phosphorylase B"/>
    <property type="match status" value="2"/>
</dbReference>
<dbReference type="GO" id="GO:0016757">
    <property type="term" value="F:glycosyltransferase activity"/>
    <property type="evidence" value="ECO:0007669"/>
    <property type="project" value="UniProtKB-KW"/>
</dbReference>
<name>A0AAU4K6W3_9NOCA</name>
<organism evidence="1 2">
    <name type="scientific">Williamsia herbipolensis</name>
    <dbReference type="NCBI Taxonomy" id="1603258"/>
    <lineage>
        <taxon>Bacteria</taxon>
        <taxon>Bacillati</taxon>
        <taxon>Actinomycetota</taxon>
        <taxon>Actinomycetes</taxon>
        <taxon>Mycobacteriales</taxon>
        <taxon>Nocardiaceae</taxon>
        <taxon>Williamsia</taxon>
    </lineage>
</organism>
<evidence type="ECO:0000313" key="1">
    <source>
        <dbReference type="EMBL" id="WUM21773.1"/>
    </source>
</evidence>
<keyword evidence="2" id="KW-1185">Reference proteome</keyword>
<protein>
    <submittedName>
        <fullName evidence="1">Glycosyltransferase</fullName>
        <ecNumber evidence="1">2.4.-.-</ecNumber>
    </submittedName>
</protein>
<dbReference type="KEGG" id="whr:OG579_08390"/>
<keyword evidence="1" id="KW-0808">Transferase</keyword>
<dbReference type="AlphaFoldDB" id="A0AAU4K6W3"/>
<dbReference type="InterPro" id="IPR050194">
    <property type="entry name" value="Glycosyltransferase_grp1"/>
</dbReference>
<proteinExistence type="predicted"/>
<evidence type="ECO:0000313" key="2">
    <source>
        <dbReference type="Proteomes" id="UP001432128"/>
    </source>
</evidence>
<accession>A0AAU4K6W3</accession>
<dbReference type="SUPFAM" id="SSF53756">
    <property type="entry name" value="UDP-Glycosyltransferase/glycogen phosphorylase"/>
    <property type="match status" value="1"/>
</dbReference>
<dbReference type="PANTHER" id="PTHR45947:SF3">
    <property type="entry name" value="SULFOQUINOVOSYL TRANSFERASE SQD2"/>
    <property type="match status" value="1"/>
</dbReference>
<gene>
    <name evidence="1" type="ORF">OG579_08390</name>
</gene>
<sequence length="424" mass="46593">MDLVDGGLEVQINEPGTPSNNSPFFKSGRTSRCQIRIGMTDAPHQTLATSPAAHAPNNRAHGLSQKWTLAHDFAFVFGGAELVTAALAEHVVPSSEMIYLAGDGQVADQLAQDPKRILPASVTEKNFRYLLPWYPSIVGRRSPVEGNLLASSYSFCHHLQCTGTKVVYCHAPLRQAWNNAEIYADNTSVVESMATGAFGKFLRKRDLEASKSVKTFVATSRAVKRRIEKFYGRYDVPIIAPPVRMPSPIATATQSQRSGILWVGRITEPYKRLTLLIEAMNMLPELHLTVVGDGRDAPRIRSKSPSNVTFAGWVERETLHQYYSSAEALIFPSEDDFGISVIESLAMGTPVVAFRAGGALDNIVEGVNGLFFNNPNARELASSIRAAIGADWNYAGIHRSSREKFGEAHFAEQMKEILEKSVNE</sequence>
<dbReference type="Proteomes" id="UP001432128">
    <property type="component" value="Chromosome"/>
</dbReference>
<keyword evidence="1" id="KW-0328">Glycosyltransferase</keyword>
<dbReference type="RefSeq" id="WP_328858757.1">
    <property type="nucleotide sequence ID" value="NZ_CP108021.1"/>
</dbReference>
<reference evidence="1 2" key="1">
    <citation type="submission" date="2022-10" db="EMBL/GenBank/DDBJ databases">
        <title>The complete genomes of actinobacterial strains from the NBC collection.</title>
        <authorList>
            <person name="Joergensen T.S."/>
            <person name="Alvarez Arevalo M."/>
            <person name="Sterndorff E.B."/>
            <person name="Faurdal D."/>
            <person name="Vuksanovic O."/>
            <person name="Mourched A.-S."/>
            <person name="Charusanti P."/>
            <person name="Shaw S."/>
            <person name="Blin K."/>
            <person name="Weber T."/>
        </authorList>
    </citation>
    <scope>NUCLEOTIDE SEQUENCE [LARGE SCALE GENOMIC DNA]</scope>
    <source>
        <strain evidence="1 2">NBC_00319</strain>
    </source>
</reference>